<evidence type="ECO:0000256" key="4">
    <source>
        <dbReference type="ARBA" id="ARBA00022475"/>
    </source>
</evidence>
<dbReference type="SUPFAM" id="SSF101874">
    <property type="entry name" value="YceI-like"/>
    <property type="match status" value="1"/>
</dbReference>
<dbReference type="SMART" id="SM00867">
    <property type="entry name" value="YceI"/>
    <property type="match status" value="1"/>
</dbReference>
<dbReference type="GO" id="GO:0009055">
    <property type="term" value="F:electron transfer activity"/>
    <property type="evidence" value="ECO:0007669"/>
    <property type="project" value="InterPro"/>
</dbReference>
<keyword evidence="10" id="KW-0408">Iron</keyword>
<dbReference type="InterPro" id="IPR052168">
    <property type="entry name" value="Cytochrome_b561_oxidase"/>
</dbReference>
<dbReference type="Proteomes" id="UP000248916">
    <property type="component" value="Unassembled WGS sequence"/>
</dbReference>
<keyword evidence="7" id="KW-0479">Metal-binding</keyword>
<keyword evidence="6 13" id="KW-0812">Transmembrane</keyword>
<reference evidence="15 16" key="1">
    <citation type="submission" date="2018-06" db="EMBL/GenBank/DDBJ databases">
        <title>Genomic Encyclopedia of Archaeal and Bacterial Type Strains, Phase II (KMG-II): from individual species to whole genera.</title>
        <authorList>
            <person name="Goeker M."/>
        </authorList>
    </citation>
    <scope>NUCLEOTIDE SEQUENCE [LARGE SCALE GENOMIC DNA]</scope>
    <source>
        <strain evidence="15 16">DSM 22009</strain>
    </source>
</reference>
<dbReference type="PANTHER" id="PTHR30529:SF1">
    <property type="entry name" value="CYTOCHROME B561 HOMOLOG 2"/>
    <property type="match status" value="1"/>
</dbReference>
<dbReference type="Pfam" id="PF01292">
    <property type="entry name" value="Ni_hydr_CYTB"/>
    <property type="match status" value="1"/>
</dbReference>
<evidence type="ECO:0000256" key="13">
    <source>
        <dbReference type="SAM" id="Phobius"/>
    </source>
</evidence>
<dbReference type="GO" id="GO:0005886">
    <property type="term" value="C:plasma membrane"/>
    <property type="evidence" value="ECO:0007669"/>
    <property type="project" value="UniProtKB-SubCell"/>
</dbReference>
<dbReference type="InterPro" id="IPR036761">
    <property type="entry name" value="TTHA0802/YceI-like_sf"/>
</dbReference>
<protein>
    <submittedName>
        <fullName evidence="15">Cytochrome b561</fullName>
    </submittedName>
</protein>
<evidence type="ECO:0000256" key="11">
    <source>
        <dbReference type="ARBA" id="ARBA00023136"/>
    </source>
</evidence>
<keyword evidence="16" id="KW-1185">Reference proteome</keyword>
<dbReference type="Gene3D" id="1.20.950.20">
    <property type="entry name" value="Transmembrane di-heme cytochromes, Chain C"/>
    <property type="match status" value="1"/>
</dbReference>
<dbReference type="GO" id="GO:0046872">
    <property type="term" value="F:metal ion binding"/>
    <property type="evidence" value="ECO:0007669"/>
    <property type="project" value="UniProtKB-KW"/>
</dbReference>
<feature type="transmembrane region" description="Helical" evidence="13">
    <location>
        <begin position="150"/>
        <end position="173"/>
    </location>
</feature>
<evidence type="ECO:0000256" key="9">
    <source>
        <dbReference type="ARBA" id="ARBA00022989"/>
    </source>
</evidence>
<feature type="transmembrane region" description="Helical" evidence="13">
    <location>
        <begin position="16"/>
        <end position="35"/>
    </location>
</feature>
<evidence type="ECO:0000259" key="14">
    <source>
        <dbReference type="SMART" id="SM00867"/>
    </source>
</evidence>
<keyword evidence="3" id="KW-0813">Transport</keyword>
<accession>A0A2W7NWP3</accession>
<keyword evidence="9 13" id="KW-1133">Transmembrane helix</keyword>
<dbReference type="InterPro" id="IPR016174">
    <property type="entry name" value="Di-haem_cyt_TM"/>
</dbReference>
<dbReference type="InterPro" id="IPR011577">
    <property type="entry name" value="Cyt_b561_bac/Ni-Hgenase"/>
</dbReference>
<proteinExistence type="inferred from homology"/>
<organism evidence="15 16">
    <name type="scientific">Palleronia aestuarii</name>
    <dbReference type="NCBI Taxonomy" id="568105"/>
    <lineage>
        <taxon>Bacteria</taxon>
        <taxon>Pseudomonadati</taxon>
        <taxon>Pseudomonadota</taxon>
        <taxon>Alphaproteobacteria</taxon>
        <taxon>Rhodobacterales</taxon>
        <taxon>Roseobacteraceae</taxon>
        <taxon>Palleronia</taxon>
    </lineage>
</organism>
<dbReference type="RefSeq" id="WP_111536613.1">
    <property type="nucleotide sequence ID" value="NZ_QKZL01000004.1"/>
</dbReference>
<dbReference type="Gene3D" id="2.40.128.110">
    <property type="entry name" value="Lipid/polyisoprenoid-binding, YceI-like"/>
    <property type="match status" value="1"/>
</dbReference>
<evidence type="ECO:0000256" key="8">
    <source>
        <dbReference type="ARBA" id="ARBA00022982"/>
    </source>
</evidence>
<evidence type="ECO:0000256" key="3">
    <source>
        <dbReference type="ARBA" id="ARBA00022448"/>
    </source>
</evidence>
<evidence type="ECO:0000256" key="10">
    <source>
        <dbReference type="ARBA" id="ARBA00023004"/>
    </source>
</evidence>
<comment type="subcellular location">
    <subcellularLocation>
        <location evidence="2">Cell membrane</location>
        <topology evidence="2">Multi-pass membrane protein</topology>
    </subcellularLocation>
</comment>
<name>A0A2W7NWP3_9RHOB</name>
<dbReference type="EMBL" id="QKZL01000004">
    <property type="protein sequence ID" value="PZX17726.1"/>
    <property type="molecule type" value="Genomic_DNA"/>
</dbReference>
<dbReference type="SUPFAM" id="SSF81342">
    <property type="entry name" value="Transmembrane di-heme cytochromes"/>
    <property type="match status" value="1"/>
</dbReference>
<comment type="cofactor">
    <cofactor evidence="1">
        <name>heme b</name>
        <dbReference type="ChEBI" id="CHEBI:60344"/>
    </cofactor>
</comment>
<dbReference type="Pfam" id="PF04264">
    <property type="entry name" value="YceI"/>
    <property type="match status" value="1"/>
</dbReference>
<evidence type="ECO:0000313" key="15">
    <source>
        <dbReference type="EMBL" id="PZX17726.1"/>
    </source>
</evidence>
<dbReference type="OrthoDB" id="1247465at2"/>
<dbReference type="AlphaFoldDB" id="A0A2W7NWP3"/>
<evidence type="ECO:0000256" key="12">
    <source>
        <dbReference type="ARBA" id="ARBA00037975"/>
    </source>
</evidence>
<evidence type="ECO:0000256" key="7">
    <source>
        <dbReference type="ARBA" id="ARBA00022723"/>
    </source>
</evidence>
<comment type="caution">
    <text evidence="15">The sequence shown here is derived from an EMBL/GenBank/DDBJ whole genome shotgun (WGS) entry which is preliminary data.</text>
</comment>
<keyword evidence="8" id="KW-0249">Electron transport</keyword>
<feature type="transmembrane region" description="Helical" evidence="13">
    <location>
        <begin position="55"/>
        <end position="76"/>
    </location>
</feature>
<evidence type="ECO:0000256" key="5">
    <source>
        <dbReference type="ARBA" id="ARBA00022617"/>
    </source>
</evidence>
<dbReference type="GO" id="GO:0020037">
    <property type="term" value="F:heme binding"/>
    <property type="evidence" value="ECO:0007669"/>
    <property type="project" value="TreeGrafter"/>
</dbReference>
<keyword evidence="5" id="KW-0349">Heme</keyword>
<evidence type="ECO:0000256" key="2">
    <source>
        <dbReference type="ARBA" id="ARBA00004651"/>
    </source>
</evidence>
<evidence type="ECO:0000256" key="6">
    <source>
        <dbReference type="ARBA" id="ARBA00022692"/>
    </source>
</evidence>
<feature type="domain" description="Lipid/polyisoprenoid-binding YceI-like" evidence="14">
    <location>
        <begin position="241"/>
        <end position="393"/>
    </location>
</feature>
<keyword evidence="4" id="KW-1003">Cell membrane</keyword>
<sequence length="396" mass="42101">MPTTDTRESYGTLTKLFHWTTALLILALIPLGLVAENLPQETGAEIARKAQLFSVHKTLGIATFAVALLRILWALVRPKPAPLHPERRAETLLAETAHWTLYAALVVVPLSGWIHHAASAGFAPILWPFGQGLPFVPRSDLVFAVAGTTHWVFTKVLIAALLLHVAGALKHAFIDRDGTLRRMWFGPFRAAPDGRAPHRTGFALPAAAAIYVAGGVAVYTLTAPVASPPEPAAPASAETAGWRVEEGRIGIDVSQFGTSVEGSFAAWSADIDFDPETGTGDVRVEVAIDSLTLGSVTEQALGPDYFAAETHPTSIFEATISPAEEGYLAEGTLSLAGETVPVRLPFTLGIADGTAEMRGETILDRRDFGIGDATTDPDTLGFDVTVVIALTATRQE</sequence>
<feature type="transmembrane region" description="Helical" evidence="13">
    <location>
        <begin position="97"/>
        <end position="130"/>
    </location>
</feature>
<dbReference type="InterPro" id="IPR007372">
    <property type="entry name" value="Lipid/polyisoprenoid-bd_YceI"/>
</dbReference>
<dbReference type="PANTHER" id="PTHR30529">
    <property type="entry name" value="CYTOCHROME B561"/>
    <property type="match status" value="1"/>
</dbReference>
<comment type="similarity">
    <text evidence="12">Belongs to the cytochrome b561 family.</text>
</comment>
<keyword evidence="11 13" id="KW-0472">Membrane</keyword>
<gene>
    <name evidence="15" type="ORF">LX81_01453</name>
</gene>
<dbReference type="GO" id="GO:0022904">
    <property type="term" value="P:respiratory electron transport chain"/>
    <property type="evidence" value="ECO:0007669"/>
    <property type="project" value="InterPro"/>
</dbReference>
<feature type="transmembrane region" description="Helical" evidence="13">
    <location>
        <begin position="202"/>
        <end position="221"/>
    </location>
</feature>
<evidence type="ECO:0000256" key="1">
    <source>
        <dbReference type="ARBA" id="ARBA00001970"/>
    </source>
</evidence>
<evidence type="ECO:0000313" key="16">
    <source>
        <dbReference type="Proteomes" id="UP000248916"/>
    </source>
</evidence>